<dbReference type="NCBIfam" id="TIGR00229">
    <property type="entry name" value="sensory_box"/>
    <property type="match status" value="1"/>
</dbReference>
<dbReference type="RefSeq" id="WP_382255434.1">
    <property type="nucleotide sequence ID" value="NZ_JBHTBX010000004.1"/>
</dbReference>
<feature type="domain" description="PAC" evidence="12">
    <location>
        <begin position="270"/>
        <end position="323"/>
    </location>
</feature>
<dbReference type="EMBL" id="JBHTBX010000004">
    <property type="protein sequence ID" value="MFC7434269.1"/>
    <property type="molecule type" value="Genomic_DNA"/>
</dbReference>
<dbReference type="Gene3D" id="3.30.565.10">
    <property type="entry name" value="Histidine kinase-like ATPase, C-terminal domain"/>
    <property type="match status" value="1"/>
</dbReference>
<dbReference type="PRINTS" id="PR00344">
    <property type="entry name" value="BCTRLSENSOR"/>
</dbReference>
<evidence type="ECO:0000259" key="12">
    <source>
        <dbReference type="PROSITE" id="PS50113"/>
    </source>
</evidence>
<dbReference type="InterPro" id="IPR029016">
    <property type="entry name" value="GAF-like_dom_sf"/>
</dbReference>
<evidence type="ECO:0000256" key="9">
    <source>
        <dbReference type="SAM" id="Phobius"/>
    </source>
</evidence>
<gene>
    <name evidence="13" type="ORF">ACFQNJ_07060</name>
</gene>
<dbReference type="InterPro" id="IPR000700">
    <property type="entry name" value="PAS-assoc_C"/>
</dbReference>
<name>A0ABW2R877_9BURK</name>
<dbReference type="InterPro" id="IPR003594">
    <property type="entry name" value="HATPase_dom"/>
</dbReference>
<dbReference type="InterPro" id="IPR003018">
    <property type="entry name" value="GAF"/>
</dbReference>
<feature type="domain" description="PAS" evidence="11">
    <location>
        <begin position="201"/>
        <end position="248"/>
    </location>
</feature>
<dbReference type="PROSITE" id="PS50109">
    <property type="entry name" value="HIS_KIN"/>
    <property type="match status" value="1"/>
</dbReference>
<feature type="transmembrane region" description="Helical" evidence="9">
    <location>
        <begin position="21"/>
        <end position="42"/>
    </location>
</feature>
<feature type="region of interest" description="Disordered" evidence="8">
    <location>
        <begin position="828"/>
        <end position="863"/>
    </location>
</feature>
<dbReference type="SMART" id="SM00388">
    <property type="entry name" value="HisKA"/>
    <property type="match status" value="1"/>
</dbReference>
<keyword evidence="9" id="KW-0812">Transmembrane</keyword>
<dbReference type="Gene3D" id="3.30.450.40">
    <property type="match status" value="1"/>
</dbReference>
<evidence type="ECO:0000256" key="5">
    <source>
        <dbReference type="ARBA" id="ARBA00022777"/>
    </source>
</evidence>
<keyword evidence="13" id="KW-0547">Nucleotide-binding</keyword>
<dbReference type="SUPFAM" id="SSF55874">
    <property type="entry name" value="ATPase domain of HSP90 chaperone/DNA topoisomerase II/histidine kinase"/>
    <property type="match status" value="1"/>
</dbReference>
<dbReference type="Gene3D" id="3.30.450.20">
    <property type="entry name" value="PAS domain"/>
    <property type="match status" value="2"/>
</dbReference>
<feature type="coiled-coil region" evidence="7">
    <location>
        <begin position="174"/>
        <end position="204"/>
    </location>
</feature>
<dbReference type="PANTHER" id="PTHR42878:SF15">
    <property type="entry name" value="BACTERIOPHYTOCHROME"/>
    <property type="match status" value="1"/>
</dbReference>
<keyword evidence="6 9" id="KW-0472">Membrane</keyword>
<dbReference type="PROSITE" id="PS50112">
    <property type="entry name" value="PAS"/>
    <property type="match status" value="1"/>
</dbReference>
<dbReference type="Pfam" id="PF02518">
    <property type="entry name" value="HATPase_c"/>
    <property type="match status" value="1"/>
</dbReference>
<dbReference type="InterPro" id="IPR005467">
    <property type="entry name" value="His_kinase_dom"/>
</dbReference>
<keyword evidence="7" id="KW-0175">Coiled coil</keyword>
<keyword evidence="5" id="KW-0418">Kinase</keyword>
<feature type="transmembrane region" description="Helical" evidence="9">
    <location>
        <begin position="75"/>
        <end position="94"/>
    </location>
</feature>
<keyword evidence="3" id="KW-0597">Phosphoprotein</keyword>
<dbReference type="Gene3D" id="1.10.287.130">
    <property type="match status" value="1"/>
</dbReference>
<dbReference type="PROSITE" id="PS50113">
    <property type="entry name" value="PAC"/>
    <property type="match status" value="1"/>
</dbReference>
<dbReference type="PANTHER" id="PTHR42878">
    <property type="entry name" value="TWO-COMPONENT HISTIDINE KINASE"/>
    <property type="match status" value="1"/>
</dbReference>
<dbReference type="InterPro" id="IPR036890">
    <property type="entry name" value="HATPase_C_sf"/>
</dbReference>
<dbReference type="SUPFAM" id="SSF55785">
    <property type="entry name" value="PYP-like sensor domain (PAS domain)"/>
    <property type="match status" value="2"/>
</dbReference>
<evidence type="ECO:0000256" key="1">
    <source>
        <dbReference type="ARBA" id="ARBA00000085"/>
    </source>
</evidence>
<evidence type="ECO:0000313" key="14">
    <source>
        <dbReference type="Proteomes" id="UP001596495"/>
    </source>
</evidence>
<evidence type="ECO:0000256" key="2">
    <source>
        <dbReference type="ARBA" id="ARBA00012438"/>
    </source>
</evidence>
<evidence type="ECO:0000313" key="13">
    <source>
        <dbReference type="EMBL" id="MFC7434269.1"/>
    </source>
</evidence>
<dbReference type="Pfam" id="PF00512">
    <property type="entry name" value="HisKA"/>
    <property type="match status" value="1"/>
</dbReference>
<dbReference type="GO" id="GO:0005524">
    <property type="term" value="F:ATP binding"/>
    <property type="evidence" value="ECO:0007669"/>
    <property type="project" value="UniProtKB-KW"/>
</dbReference>
<reference evidence="14" key="1">
    <citation type="journal article" date="2019" name="Int. J. Syst. Evol. Microbiol.">
        <title>The Global Catalogue of Microorganisms (GCM) 10K type strain sequencing project: providing services to taxonomists for standard genome sequencing and annotation.</title>
        <authorList>
            <consortium name="The Broad Institute Genomics Platform"/>
            <consortium name="The Broad Institute Genome Sequencing Center for Infectious Disease"/>
            <person name="Wu L."/>
            <person name="Ma J."/>
        </authorList>
    </citation>
    <scope>NUCLEOTIDE SEQUENCE [LARGE SCALE GENOMIC DNA]</scope>
    <source>
        <strain evidence="14">CCUG 54518</strain>
    </source>
</reference>
<feature type="transmembrane region" description="Helical" evidence="9">
    <location>
        <begin position="155"/>
        <end position="173"/>
    </location>
</feature>
<feature type="transmembrane region" description="Helical" evidence="9">
    <location>
        <begin position="121"/>
        <end position="143"/>
    </location>
</feature>
<dbReference type="InterPro" id="IPR004358">
    <property type="entry name" value="Sig_transdc_His_kin-like_C"/>
</dbReference>
<dbReference type="SUPFAM" id="SSF47384">
    <property type="entry name" value="Homodimeric domain of signal transducing histidine kinase"/>
    <property type="match status" value="1"/>
</dbReference>
<evidence type="ECO:0000256" key="4">
    <source>
        <dbReference type="ARBA" id="ARBA00022679"/>
    </source>
</evidence>
<accession>A0ABW2R877</accession>
<protein>
    <recommendedName>
        <fullName evidence="2">histidine kinase</fullName>
        <ecNumber evidence="2">2.7.13.3</ecNumber>
    </recommendedName>
</protein>
<dbReference type="InterPro" id="IPR000014">
    <property type="entry name" value="PAS"/>
</dbReference>
<comment type="caution">
    <text evidence="13">The sequence shown here is derived from an EMBL/GenBank/DDBJ whole genome shotgun (WGS) entry which is preliminary data.</text>
</comment>
<dbReference type="SMART" id="SM00091">
    <property type="entry name" value="PAS"/>
    <property type="match status" value="1"/>
</dbReference>
<organism evidence="13 14">
    <name type="scientific">Hydrogenophaga bisanensis</name>
    <dbReference type="NCBI Taxonomy" id="439611"/>
    <lineage>
        <taxon>Bacteria</taxon>
        <taxon>Pseudomonadati</taxon>
        <taxon>Pseudomonadota</taxon>
        <taxon>Betaproteobacteria</taxon>
        <taxon>Burkholderiales</taxon>
        <taxon>Comamonadaceae</taxon>
        <taxon>Hydrogenophaga</taxon>
    </lineage>
</organism>
<proteinExistence type="predicted"/>
<feature type="domain" description="Histidine kinase" evidence="10">
    <location>
        <begin position="631"/>
        <end position="851"/>
    </location>
</feature>
<sequence length="863" mass="97166">MNPDDKDNLADESSLTSQVGMLKAISLTMAVAATVLLAPVYLTTHNQWETAATALFAIYSWFFYGLTRRGHVRHVALWMVLAVLCLGVLSVIAFGSVRTSSSFLFIGAIAGAGILLGRRALIWCVVFTATALGALTLAERAGWMHAPDMEVGLKTWLTQVATVSVVALIVYHTRRQLERNAHRLRQALEQRQRSEAERDRSLERFARIFKNSPTPMLAQSGHDGLILDVNPAFERCYGYRKDEIVGQSDEMLWGVPSERKAYLASLFKERRAEMHTVQGRRRNGDFFDAVISSEMGTDEDDRMVITTVSDMTEQRRALERLRRSEERFAKAFRLSPLNMRITRLSDGQVLEFNQPNDHGELALQARASGQTPNLTIWRDAADRESYVREMLEKGHVRGWERTLQLPDGRQRIVRLWSEKIDIDGEACALSCVIDVTRQVHKEHLLREIAEGMAGQDSDAFFHVMVRHLAQAVEADGVRVSELGDGGLMQDLAVWMDGEIRVPSTHEIRGTPCEQVMQSGQTLVVHDSLSACYPQATDLEQAGFQSYMGHCLHDADRRPIGMISVFWRRTLAPDSDVPQLLSIFASRTNAELLRMQRDREIRTFNDQLEWRVRERTAELHKLNQELDAFAYSVSHDLKSPLRAIDGFTQILGESLKDRIRPDEEQMLARVLAATRRMSTLIADMLALARVSQGPLQREWVDLSGLCSEVARQLSAQHPQRQIRFQIEPQLRASCDHRLVRIVLENLLGNAVKYTRDLAVAEITVGLVRPADDTAHAPACFFVRDNGIGFDMAYADKLFKPFQRLHMPSFGFEGTGIGLATVHRIIERHGGDISGSGQPDHGAEFRFSLEPKPSTPTQKDISHDA</sequence>
<dbReference type="InterPro" id="IPR036097">
    <property type="entry name" value="HisK_dim/P_sf"/>
</dbReference>
<feature type="transmembrane region" description="Helical" evidence="9">
    <location>
        <begin position="48"/>
        <end position="66"/>
    </location>
</feature>
<keyword evidence="4" id="KW-0808">Transferase</keyword>
<dbReference type="InterPro" id="IPR003661">
    <property type="entry name" value="HisK_dim/P_dom"/>
</dbReference>
<keyword evidence="13" id="KW-0067">ATP-binding</keyword>
<evidence type="ECO:0000259" key="11">
    <source>
        <dbReference type="PROSITE" id="PS50112"/>
    </source>
</evidence>
<comment type="catalytic activity">
    <reaction evidence="1">
        <text>ATP + protein L-histidine = ADP + protein N-phospho-L-histidine.</text>
        <dbReference type="EC" id="2.7.13.3"/>
    </reaction>
</comment>
<dbReference type="Pfam" id="PF13426">
    <property type="entry name" value="PAS_9"/>
    <property type="match status" value="1"/>
</dbReference>
<keyword evidence="9" id="KW-1133">Transmembrane helix</keyword>
<keyword evidence="14" id="KW-1185">Reference proteome</keyword>
<evidence type="ECO:0000256" key="8">
    <source>
        <dbReference type="SAM" id="MobiDB-lite"/>
    </source>
</evidence>
<dbReference type="SMART" id="SM00387">
    <property type="entry name" value="HATPase_c"/>
    <property type="match status" value="1"/>
</dbReference>
<evidence type="ECO:0000256" key="3">
    <source>
        <dbReference type="ARBA" id="ARBA00022553"/>
    </source>
</evidence>
<dbReference type="SUPFAM" id="SSF55781">
    <property type="entry name" value="GAF domain-like"/>
    <property type="match status" value="1"/>
</dbReference>
<evidence type="ECO:0000256" key="7">
    <source>
        <dbReference type="SAM" id="Coils"/>
    </source>
</evidence>
<evidence type="ECO:0000259" key="10">
    <source>
        <dbReference type="PROSITE" id="PS50109"/>
    </source>
</evidence>
<dbReference type="CDD" id="cd00130">
    <property type="entry name" value="PAS"/>
    <property type="match status" value="1"/>
</dbReference>
<dbReference type="InterPro" id="IPR035965">
    <property type="entry name" value="PAS-like_dom_sf"/>
</dbReference>
<evidence type="ECO:0000256" key="6">
    <source>
        <dbReference type="ARBA" id="ARBA00023136"/>
    </source>
</evidence>
<dbReference type="InterPro" id="IPR050351">
    <property type="entry name" value="BphY/WalK/GraS-like"/>
</dbReference>
<dbReference type="EC" id="2.7.13.3" evidence="2"/>
<dbReference type="CDD" id="cd00082">
    <property type="entry name" value="HisKA"/>
    <property type="match status" value="1"/>
</dbReference>
<dbReference type="Pfam" id="PF01590">
    <property type="entry name" value="GAF"/>
    <property type="match status" value="1"/>
</dbReference>
<dbReference type="Proteomes" id="UP001596495">
    <property type="component" value="Unassembled WGS sequence"/>
</dbReference>